<comment type="caution">
    <text evidence="1">The sequence shown here is derived from an EMBL/GenBank/DDBJ whole genome shotgun (WGS) entry which is preliminary data.</text>
</comment>
<dbReference type="EMBL" id="JAJJMB010007708">
    <property type="protein sequence ID" value="KAI3928175.1"/>
    <property type="molecule type" value="Genomic_DNA"/>
</dbReference>
<sequence length="166" mass="18356">MSFKIDTGSDILWVDCKVTPQLISWLTVDVSRNQTSLEIEVIGLLTCPVNAQSMTKPNGQECMMHEKIIQNLCSHSGGATTKVSVIGQSDLGRHCVCSLVITNPFMIKVLAVYLARLRLPQKSEPDEMQSCIAIGKCLKEDGPDRLFSPVWNQCEDTIACICWPSI</sequence>
<reference evidence="1" key="1">
    <citation type="submission" date="2022-04" db="EMBL/GenBank/DDBJ databases">
        <title>A functionally conserved STORR gene fusion in Papaver species that diverged 16.8 million years ago.</title>
        <authorList>
            <person name="Catania T."/>
        </authorList>
    </citation>
    <scope>NUCLEOTIDE SEQUENCE</scope>
    <source>
        <strain evidence="1">S-188037</strain>
    </source>
</reference>
<gene>
    <name evidence="1" type="ORF">MKW98_023776</name>
</gene>
<evidence type="ECO:0000313" key="2">
    <source>
        <dbReference type="Proteomes" id="UP001202328"/>
    </source>
</evidence>
<organism evidence="1 2">
    <name type="scientific">Papaver atlanticum</name>
    <dbReference type="NCBI Taxonomy" id="357466"/>
    <lineage>
        <taxon>Eukaryota</taxon>
        <taxon>Viridiplantae</taxon>
        <taxon>Streptophyta</taxon>
        <taxon>Embryophyta</taxon>
        <taxon>Tracheophyta</taxon>
        <taxon>Spermatophyta</taxon>
        <taxon>Magnoliopsida</taxon>
        <taxon>Ranunculales</taxon>
        <taxon>Papaveraceae</taxon>
        <taxon>Papaveroideae</taxon>
        <taxon>Papaver</taxon>
    </lineage>
</organism>
<evidence type="ECO:0000313" key="1">
    <source>
        <dbReference type="EMBL" id="KAI3928175.1"/>
    </source>
</evidence>
<dbReference type="Proteomes" id="UP001202328">
    <property type="component" value="Unassembled WGS sequence"/>
</dbReference>
<name>A0AAD4XL21_9MAGN</name>
<accession>A0AAD4XL21</accession>
<dbReference type="AlphaFoldDB" id="A0AAD4XL21"/>
<protein>
    <submittedName>
        <fullName evidence="1">Uncharacterized protein</fullName>
    </submittedName>
</protein>
<proteinExistence type="predicted"/>
<keyword evidence="2" id="KW-1185">Reference proteome</keyword>